<evidence type="ECO:0000256" key="1">
    <source>
        <dbReference type="ARBA" id="ARBA00005525"/>
    </source>
</evidence>
<comment type="similarity">
    <text evidence="1">Belongs to the pyrroline-5-carboxylate reductase family.</text>
</comment>
<evidence type="ECO:0000313" key="4">
    <source>
        <dbReference type="EMBL" id="MDQ0254328.1"/>
    </source>
</evidence>
<dbReference type="PANTHER" id="PTHR11645">
    <property type="entry name" value="PYRROLINE-5-CARBOXYLATE REDUCTASE"/>
    <property type="match status" value="1"/>
</dbReference>
<dbReference type="RefSeq" id="WP_307324134.1">
    <property type="nucleotide sequence ID" value="NZ_JAUSUG010000005.1"/>
</dbReference>
<dbReference type="Gene3D" id="1.10.3730.10">
    <property type="entry name" value="ProC C-terminal domain-like"/>
    <property type="match status" value="1"/>
</dbReference>
<dbReference type="InterPro" id="IPR000304">
    <property type="entry name" value="Pyrroline-COOH_reductase"/>
</dbReference>
<evidence type="ECO:0000259" key="2">
    <source>
        <dbReference type="Pfam" id="PF03807"/>
    </source>
</evidence>
<reference evidence="4 5" key="1">
    <citation type="submission" date="2023-07" db="EMBL/GenBank/DDBJ databases">
        <title>Genomic Encyclopedia of Type Strains, Phase IV (KMG-IV): sequencing the most valuable type-strain genomes for metagenomic binning, comparative biology and taxonomic classification.</title>
        <authorList>
            <person name="Goeker M."/>
        </authorList>
    </citation>
    <scope>NUCLEOTIDE SEQUENCE [LARGE SCALE GENOMIC DNA]</scope>
    <source>
        <strain evidence="4 5">DSM 9768</strain>
    </source>
</reference>
<dbReference type="InterPro" id="IPR036291">
    <property type="entry name" value="NAD(P)-bd_dom_sf"/>
</dbReference>
<dbReference type="NCBIfam" id="NF005814">
    <property type="entry name" value="PRK07680.1"/>
    <property type="match status" value="1"/>
</dbReference>
<sequence length="280" mass="31120">MKRIGFIGTGNMGTILIESFLNAHAIAPSDVTITNRTISKAYNLATVHEGLNVVEDARSVIEQSDWIFLCVKPLQMIPLLERNRDALTKKHTLISITSPLLVEELESFTDANVIRFIPSIVNRALDGPSLVTFGDTVSGSLKEEFLHFASTISRPEIISDRITRVASDLGCCGPAFISFLVEQMIKGAVAETEITEQEATNIMESMLIGYGELLRQKHFTLQTLQEKVTVPGGVTGVGLNVLREEVGDQFNKLFQSTHEKFDEDRMLIQKQLPQKEKSKE</sequence>
<dbReference type="Pfam" id="PF03807">
    <property type="entry name" value="F420_oxidored"/>
    <property type="match status" value="1"/>
</dbReference>
<proteinExistence type="inferred from homology"/>
<dbReference type="SUPFAM" id="SSF48179">
    <property type="entry name" value="6-phosphogluconate dehydrogenase C-terminal domain-like"/>
    <property type="match status" value="1"/>
</dbReference>
<dbReference type="SUPFAM" id="SSF51735">
    <property type="entry name" value="NAD(P)-binding Rossmann-fold domains"/>
    <property type="match status" value="1"/>
</dbReference>
<gene>
    <name evidence="4" type="ORF">J2S74_001703</name>
</gene>
<dbReference type="Proteomes" id="UP001230005">
    <property type="component" value="Unassembled WGS sequence"/>
</dbReference>
<dbReference type="Pfam" id="PF14748">
    <property type="entry name" value="P5CR_dimer"/>
    <property type="match status" value="1"/>
</dbReference>
<dbReference type="PANTHER" id="PTHR11645:SF51">
    <property type="entry name" value="COME OPERON PROTEIN 4"/>
    <property type="match status" value="1"/>
</dbReference>
<dbReference type="InterPro" id="IPR028939">
    <property type="entry name" value="P5C_Rdtase_cat_N"/>
</dbReference>
<protein>
    <submittedName>
        <fullName evidence="4">Competence protein ComER</fullName>
    </submittedName>
</protein>
<keyword evidence="5" id="KW-1185">Reference proteome</keyword>
<dbReference type="PIRSF" id="PIRSF000193">
    <property type="entry name" value="Pyrrol-5-carb_rd"/>
    <property type="match status" value="1"/>
</dbReference>
<dbReference type="Gene3D" id="3.40.50.720">
    <property type="entry name" value="NAD(P)-binding Rossmann-like Domain"/>
    <property type="match status" value="1"/>
</dbReference>
<accession>A0ABT9ZSW2</accession>
<evidence type="ECO:0000313" key="5">
    <source>
        <dbReference type="Proteomes" id="UP001230005"/>
    </source>
</evidence>
<comment type="caution">
    <text evidence="4">The sequence shown here is derived from an EMBL/GenBank/DDBJ whole genome shotgun (WGS) entry which is preliminary data.</text>
</comment>
<feature type="domain" description="Pyrroline-5-carboxylate reductase catalytic N-terminal" evidence="2">
    <location>
        <begin position="3"/>
        <end position="98"/>
    </location>
</feature>
<evidence type="ECO:0000259" key="3">
    <source>
        <dbReference type="Pfam" id="PF14748"/>
    </source>
</evidence>
<dbReference type="InterPro" id="IPR029036">
    <property type="entry name" value="P5CR_dimer"/>
</dbReference>
<organism evidence="4 5">
    <name type="scientific">Evansella vedderi</name>
    <dbReference type="NCBI Taxonomy" id="38282"/>
    <lineage>
        <taxon>Bacteria</taxon>
        <taxon>Bacillati</taxon>
        <taxon>Bacillota</taxon>
        <taxon>Bacilli</taxon>
        <taxon>Bacillales</taxon>
        <taxon>Bacillaceae</taxon>
        <taxon>Evansella</taxon>
    </lineage>
</organism>
<dbReference type="InterPro" id="IPR008927">
    <property type="entry name" value="6-PGluconate_DH-like_C_sf"/>
</dbReference>
<name>A0ABT9ZSW2_9BACI</name>
<feature type="domain" description="Pyrroline-5-carboxylate reductase dimerisation" evidence="3">
    <location>
        <begin position="164"/>
        <end position="262"/>
    </location>
</feature>
<dbReference type="EMBL" id="JAUSUG010000005">
    <property type="protein sequence ID" value="MDQ0254328.1"/>
    <property type="molecule type" value="Genomic_DNA"/>
</dbReference>